<keyword evidence="8" id="KW-0399">Innate immunity</keyword>
<feature type="domain" description="RING-type" evidence="18">
    <location>
        <begin position="13"/>
        <end position="54"/>
    </location>
</feature>
<dbReference type="SMART" id="SM00589">
    <property type="entry name" value="PRY"/>
    <property type="match status" value="1"/>
</dbReference>
<evidence type="ECO:0000256" key="17">
    <source>
        <dbReference type="PROSITE-ProRule" id="PRU00175"/>
    </source>
</evidence>
<evidence type="ECO:0000259" key="18">
    <source>
        <dbReference type="PROSITE" id="PS50089"/>
    </source>
</evidence>
<dbReference type="EC" id="2.3.2.27" evidence="5"/>
<dbReference type="PRINTS" id="PR01407">
    <property type="entry name" value="BUTYPHLNCDUF"/>
</dbReference>
<dbReference type="PANTHER" id="PTHR25465">
    <property type="entry name" value="B-BOX DOMAIN CONTAINING"/>
    <property type="match status" value="1"/>
</dbReference>
<dbReference type="GO" id="GO:0008270">
    <property type="term" value="F:zinc ion binding"/>
    <property type="evidence" value="ECO:0007669"/>
    <property type="project" value="UniProtKB-KW"/>
</dbReference>
<keyword evidence="6" id="KW-0963">Cytoplasm</keyword>
<evidence type="ECO:0000256" key="10">
    <source>
        <dbReference type="ARBA" id="ARBA00022723"/>
    </source>
</evidence>
<dbReference type="InterPro" id="IPR051051">
    <property type="entry name" value="E3_ubiq-ligase_TRIM/RNF"/>
</dbReference>
<dbReference type="Gene3D" id="2.60.120.920">
    <property type="match status" value="1"/>
</dbReference>
<evidence type="ECO:0000256" key="16">
    <source>
        <dbReference type="ARBA" id="ARBA00023242"/>
    </source>
</evidence>
<evidence type="ECO:0000256" key="9">
    <source>
        <dbReference type="ARBA" id="ARBA00022679"/>
    </source>
</evidence>
<dbReference type="InterPro" id="IPR017907">
    <property type="entry name" value="Znf_RING_CS"/>
</dbReference>
<dbReference type="InterPro" id="IPR006574">
    <property type="entry name" value="PRY"/>
</dbReference>
<dbReference type="InterPro" id="IPR001841">
    <property type="entry name" value="Znf_RING"/>
</dbReference>
<dbReference type="SUPFAM" id="SSF49899">
    <property type="entry name" value="Concanavalin A-like lectins/glucanases"/>
    <property type="match status" value="1"/>
</dbReference>
<evidence type="ECO:0000256" key="5">
    <source>
        <dbReference type="ARBA" id="ARBA00012483"/>
    </source>
</evidence>
<dbReference type="SUPFAM" id="SSF57845">
    <property type="entry name" value="B-box zinc-binding domain"/>
    <property type="match status" value="1"/>
</dbReference>
<dbReference type="FunFam" id="2.60.120.920:FF:000045">
    <property type="entry name" value="E3 ubiquitin/ISG15 ligase TRIM25"/>
    <property type="match status" value="1"/>
</dbReference>
<evidence type="ECO:0000259" key="19">
    <source>
        <dbReference type="PROSITE" id="PS50188"/>
    </source>
</evidence>
<keyword evidence="15" id="KW-0175">Coiled coil</keyword>
<keyword evidence="14" id="KW-0391">Immunity</keyword>
<evidence type="ECO:0000256" key="12">
    <source>
        <dbReference type="ARBA" id="ARBA00022786"/>
    </source>
</evidence>
<evidence type="ECO:0000313" key="20">
    <source>
        <dbReference type="Proteomes" id="UP000515131"/>
    </source>
</evidence>
<sequence length="604" mass="67887">MAELVPLAEELSCSICLEHFKVPVTTPCGHNFCSSCLNETWAVQEPPYLCPQCRASYQERPLLHKNTVLCAVVEQFLQAEVARVAPSPPDGCMPPARAAEPSPPCQVACDHCLKAPAVKTCLVCMASFCQEHLQPHLDSPAFRDHQLQPPVKDLMRRKCPQHNRLRDFFCPQHDECICHICLVEHKACSPETLSQASADLQTKLKHKLTIICDQINGASRALEDVRARQQDIRETARRKTEQLRQEYVEIKILIDAAEAICTRKIKEEQKRVSTKFDNIYQILLKNKSEIQTLKEEIELALTKEDEFEFLEQSITIAQTDPALDGNAVAVLFPRPLQTPPPPSSLDPALLPFLVIEWVACSGYPGNLGDHGPASTHKPAHFVKKVLKEEKKHKKPPVAKASTVQPNPVSLTSKVLDTFLAKSRPELLEYATKFSLDYNTAHNKVALLENYTVASVADLPLNYQPHPKRFTYCSQVLGLHYYRKGIHYWEVELQKNNFCGVGICYGSMPRQGPDSRLGRNSASWCVEWFNTKVSAWHNNVEKTLPSTKATRVGVLLNCDHGFVIFFAVTDNVHLMCKFKVDFTEAVYPAFWVFSAGATLSICSCK</sequence>
<dbReference type="GO" id="GO:0061630">
    <property type="term" value="F:ubiquitin protein ligase activity"/>
    <property type="evidence" value="ECO:0007669"/>
    <property type="project" value="UniProtKB-EC"/>
</dbReference>
<dbReference type="InterPro" id="IPR043136">
    <property type="entry name" value="B30.2/SPRY_sf"/>
</dbReference>
<dbReference type="InterPro" id="IPR003879">
    <property type="entry name" value="Butyrophylin_SPRY"/>
</dbReference>
<evidence type="ECO:0000256" key="14">
    <source>
        <dbReference type="ARBA" id="ARBA00022859"/>
    </source>
</evidence>
<dbReference type="AlphaFoldDB" id="A0A6P6HI30"/>
<dbReference type="CDD" id="cd19842">
    <property type="entry name" value="Bbox1_TRIM25-like_C-IV"/>
    <property type="match status" value="1"/>
</dbReference>
<dbReference type="PROSITE" id="PS50188">
    <property type="entry name" value="B302_SPRY"/>
    <property type="match status" value="1"/>
</dbReference>
<dbReference type="Gene3D" id="4.10.830.40">
    <property type="match status" value="1"/>
</dbReference>
<comment type="catalytic activity">
    <reaction evidence="1">
        <text>S-ubiquitinyl-[E2 ubiquitin-conjugating enzyme]-L-cysteine + [acceptor protein]-L-lysine = [E2 ubiquitin-conjugating enzyme]-L-cysteine + N(6)-ubiquitinyl-[acceptor protein]-L-lysine.</text>
        <dbReference type="EC" id="2.3.2.27"/>
    </reaction>
</comment>
<dbReference type="Pfam" id="PF13765">
    <property type="entry name" value="PRY"/>
    <property type="match status" value="1"/>
</dbReference>
<dbReference type="KEGG" id="pcoo:112855572"/>
<dbReference type="GO" id="GO:0005634">
    <property type="term" value="C:nucleus"/>
    <property type="evidence" value="ECO:0007669"/>
    <property type="project" value="UniProtKB-SubCell"/>
</dbReference>
<keyword evidence="16" id="KW-0539">Nucleus</keyword>
<dbReference type="Pfam" id="PF13445">
    <property type="entry name" value="zf-RING_UBOX"/>
    <property type="match status" value="1"/>
</dbReference>
<dbReference type="GO" id="GO:0045087">
    <property type="term" value="P:innate immune response"/>
    <property type="evidence" value="ECO:0007669"/>
    <property type="project" value="UniProtKB-KW"/>
</dbReference>
<dbReference type="CDD" id="cd19776">
    <property type="entry name" value="Bbox2_TRIM25_C-IV"/>
    <property type="match status" value="1"/>
</dbReference>
<comment type="pathway">
    <text evidence="4">Protein modification; protein ubiquitination.</text>
</comment>
<dbReference type="Pfam" id="PF00622">
    <property type="entry name" value="SPRY"/>
    <property type="match status" value="1"/>
</dbReference>
<evidence type="ECO:0000256" key="8">
    <source>
        <dbReference type="ARBA" id="ARBA00022588"/>
    </source>
</evidence>
<evidence type="ECO:0000256" key="13">
    <source>
        <dbReference type="ARBA" id="ARBA00022833"/>
    </source>
</evidence>
<dbReference type="Proteomes" id="UP000515131">
    <property type="component" value="Unplaced"/>
</dbReference>
<organism evidence="20 21">
    <name type="scientific">Puma concolor</name>
    <name type="common">Mountain lion</name>
    <name type="synonym">Felis concolor</name>
    <dbReference type="NCBI Taxonomy" id="9696"/>
    <lineage>
        <taxon>Eukaryota</taxon>
        <taxon>Metazoa</taxon>
        <taxon>Chordata</taxon>
        <taxon>Craniata</taxon>
        <taxon>Vertebrata</taxon>
        <taxon>Euteleostomi</taxon>
        <taxon>Mammalia</taxon>
        <taxon>Eutheria</taxon>
        <taxon>Laurasiatheria</taxon>
        <taxon>Carnivora</taxon>
        <taxon>Feliformia</taxon>
        <taxon>Felidae</taxon>
        <taxon>Felinae</taxon>
        <taxon>Puma</taxon>
    </lineage>
</organism>
<keyword evidence="13" id="KW-0862">Zinc</keyword>
<keyword evidence="20" id="KW-1185">Reference proteome</keyword>
<evidence type="ECO:0000256" key="11">
    <source>
        <dbReference type="ARBA" id="ARBA00022771"/>
    </source>
</evidence>
<keyword evidence="21" id="KW-0436">Ligase</keyword>
<dbReference type="FunFam" id="3.30.40.10:FF:000438">
    <property type="entry name" value="Bloodthirsty-related gene family, member 25"/>
    <property type="match status" value="1"/>
</dbReference>
<reference evidence="21" key="1">
    <citation type="submission" date="2025-08" db="UniProtKB">
        <authorList>
            <consortium name="RefSeq"/>
        </authorList>
    </citation>
    <scope>IDENTIFICATION</scope>
    <source>
        <tissue evidence="21">Blood</tissue>
    </source>
</reference>
<dbReference type="PROSITE" id="PS50089">
    <property type="entry name" value="ZF_RING_2"/>
    <property type="match status" value="1"/>
</dbReference>
<keyword evidence="11 17" id="KW-0863">Zinc-finger</keyword>
<evidence type="ECO:0000256" key="3">
    <source>
        <dbReference type="ARBA" id="ARBA00004496"/>
    </source>
</evidence>
<comment type="subcellular location">
    <subcellularLocation>
        <location evidence="3">Cytoplasm</location>
    </subcellularLocation>
    <subcellularLocation>
        <location evidence="2">Nucleus</location>
    </subcellularLocation>
</comment>
<evidence type="ECO:0000256" key="7">
    <source>
        <dbReference type="ARBA" id="ARBA00022553"/>
    </source>
</evidence>
<dbReference type="InterPro" id="IPR013083">
    <property type="entry name" value="Znf_RING/FYVE/PHD"/>
</dbReference>
<name>A0A6P6HI30_PUMCO</name>
<dbReference type="RefSeq" id="XP_025774996.1">
    <property type="nucleotide sequence ID" value="XM_025919211.1"/>
</dbReference>
<evidence type="ECO:0000256" key="4">
    <source>
        <dbReference type="ARBA" id="ARBA00004906"/>
    </source>
</evidence>
<dbReference type="GO" id="GO:0016874">
    <property type="term" value="F:ligase activity"/>
    <property type="evidence" value="ECO:0007669"/>
    <property type="project" value="UniProtKB-KW"/>
</dbReference>
<dbReference type="SMART" id="SM00449">
    <property type="entry name" value="SPRY"/>
    <property type="match status" value="1"/>
</dbReference>
<evidence type="ECO:0000256" key="15">
    <source>
        <dbReference type="ARBA" id="ARBA00023054"/>
    </source>
</evidence>
<dbReference type="SMART" id="SM00184">
    <property type="entry name" value="RING"/>
    <property type="match status" value="1"/>
</dbReference>
<keyword evidence="10" id="KW-0479">Metal-binding</keyword>
<protein>
    <recommendedName>
        <fullName evidence="5">RING-type E3 ubiquitin transferase</fullName>
        <ecNumber evidence="5">2.3.2.27</ecNumber>
    </recommendedName>
</protein>
<dbReference type="CDD" id="cd16597">
    <property type="entry name" value="RING-HC_TRIM25_C-IV"/>
    <property type="match status" value="1"/>
</dbReference>
<evidence type="ECO:0000256" key="6">
    <source>
        <dbReference type="ARBA" id="ARBA00022490"/>
    </source>
</evidence>
<proteinExistence type="predicted"/>
<dbReference type="InterPro" id="IPR013320">
    <property type="entry name" value="ConA-like_dom_sf"/>
</dbReference>
<evidence type="ECO:0000313" key="21">
    <source>
        <dbReference type="RefSeq" id="XP_025774996.1"/>
    </source>
</evidence>
<dbReference type="Gene3D" id="3.30.160.60">
    <property type="entry name" value="Classic Zinc Finger"/>
    <property type="match status" value="1"/>
</dbReference>
<evidence type="ECO:0000256" key="2">
    <source>
        <dbReference type="ARBA" id="ARBA00004123"/>
    </source>
</evidence>
<dbReference type="InterPro" id="IPR003877">
    <property type="entry name" value="SPRY_dom"/>
</dbReference>
<dbReference type="InterPro" id="IPR001870">
    <property type="entry name" value="B30.2/SPRY"/>
</dbReference>
<dbReference type="GeneID" id="112855572"/>
<dbReference type="CTD" id="7706"/>
<dbReference type="InterPro" id="IPR027370">
    <property type="entry name" value="Znf-RING_euk"/>
</dbReference>
<keyword evidence="9" id="KW-0808">Transferase</keyword>
<evidence type="ECO:0000256" key="1">
    <source>
        <dbReference type="ARBA" id="ARBA00000900"/>
    </source>
</evidence>
<accession>A0A6P6HI30</accession>
<dbReference type="PANTHER" id="PTHR25465:SF77">
    <property type="entry name" value="E3 UBIQUITIN_ISG15 LIGASE TRIM25"/>
    <property type="match status" value="1"/>
</dbReference>
<dbReference type="GO" id="GO:0005737">
    <property type="term" value="C:cytoplasm"/>
    <property type="evidence" value="ECO:0007669"/>
    <property type="project" value="UniProtKB-SubCell"/>
</dbReference>
<dbReference type="PROSITE" id="PS00518">
    <property type="entry name" value="ZF_RING_1"/>
    <property type="match status" value="1"/>
</dbReference>
<keyword evidence="12" id="KW-0833">Ubl conjugation pathway</keyword>
<dbReference type="SUPFAM" id="SSF57850">
    <property type="entry name" value="RING/U-box"/>
    <property type="match status" value="1"/>
</dbReference>
<dbReference type="Gene3D" id="3.30.40.10">
    <property type="entry name" value="Zinc/RING finger domain, C3HC4 (zinc finger)"/>
    <property type="match status" value="1"/>
</dbReference>
<feature type="domain" description="B30.2/SPRY" evidence="19">
    <location>
        <begin position="413"/>
        <end position="604"/>
    </location>
</feature>
<keyword evidence="7" id="KW-0597">Phosphoprotein</keyword>
<gene>
    <name evidence="21" type="primary">TRIM25</name>
</gene>